<evidence type="ECO:0000256" key="3">
    <source>
        <dbReference type="PROSITE-ProRule" id="PRU00982"/>
    </source>
</evidence>
<evidence type="ECO:0008006" key="10">
    <source>
        <dbReference type="Google" id="ProtNLM"/>
    </source>
</evidence>
<dbReference type="Pfam" id="PF03000">
    <property type="entry name" value="NPH3"/>
    <property type="match status" value="1"/>
</dbReference>
<dbReference type="Proteomes" id="UP001642360">
    <property type="component" value="Unassembled WGS sequence"/>
</dbReference>
<reference evidence="7 9" key="1">
    <citation type="submission" date="2024-02" db="EMBL/GenBank/DDBJ databases">
        <authorList>
            <person name="Vignale AGUSTIN F."/>
            <person name="Sosa J E."/>
            <person name="Modenutti C."/>
        </authorList>
    </citation>
    <scope>NUCLEOTIDE SEQUENCE [LARGE SCALE GENOMIC DNA]</scope>
</reference>
<dbReference type="Gene3D" id="3.30.710.10">
    <property type="entry name" value="Potassium Channel Kv1.1, Chain A"/>
    <property type="match status" value="1"/>
</dbReference>
<organism evidence="7 9">
    <name type="scientific">Ilex paraguariensis</name>
    <name type="common">yerba mate</name>
    <dbReference type="NCBI Taxonomy" id="185542"/>
    <lineage>
        <taxon>Eukaryota</taxon>
        <taxon>Viridiplantae</taxon>
        <taxon>Streptophyta</taxon>
        <taxon>Embryophyta</taxon>
        <taxon>Tracheophyta</taxon>
        <taxon>Spermatophyta</taxon>
        <taxon>Magnoliopsida</taxon>
        <taxon>eudicotyledons</taxon>
        <taxon>Gunneridae</taxon>
        <taxon>Pentapetalae</taxon>
        <taxon>asterids</taxon>
        <taxon>campanulids</taxon>
        <taxon>Aquifoliales</taxon>
        <taxon>Aquifoliaceae</taxon>
        <taxon>Ilex</taxon>
    </lineage>
</organism>
<dbReference type="InterPro" id="IPR011333">
    <property type="entry name" value="SKP1/BTB/POZ_sf"/>
</dbReference>
<keyword evidence="9" id="KW-1185">Reference proteome</keyword>
<evidence type="ECO:0000259" key="6">
    <source>
        <dbReference type="PROSITE" id="PS51649"/>
    </source>
</evidence>
<dbReference type="SUPFAM" id="SSF54695">
    <property type="entry name" value="POZ domain"/>
    <property type="match status" value="1"/>
</dbReference>
<accession>A0ABC8RMH3</accession>
<sequence>MAIGNETDVVIHVQSSSFHLHKDPLASKCGYLKRQLGQMSEITLSPPLNITAATFALVADFCYGTHLVITPFNVAALRTAAELLEMTETNGACQENLRQKTETYFRRAVAVNREYALIVFRSCLSLLPEAEKTAFLVSRCIEALSLMDDGDGVMTCIDDVTKVGAEDFQLIAESMSRLLTESHDLVYKIVDVYLKEYTDKITDDQKTRICNYIDCTILSPQLLMHAVQNPRMPLRFVVQAMFVEQLNTRRSIFSAADHHNHVRKHQSKNAATLGAIIQRDAALRQVAQLKSAMDATSSRIQTLETELSGMRKLLTDSENHRNSVLDSGRSASFRLSSEKMVEREQRGSASFRIVSRRVGAGGSSSSEGSGDGSPRIEKGFRRRLMSGLKSALRVSSSASKKKSESKVDGDGDDSGKRDVIVIKKDKPFHR</sequence>
<dbReference type="AlphaFoldDB" id="A0ABC8RMH3"/>
<dbReference type="PROSITE" id="PS50097">
    <property type="entry name" value="BTB"/>
    <property type="match status" value="1"/>
</dbReference>
<proteinExistence type="inferred from homology"/>
<dbReference type="PROSITE" id="PS51649">
    <property type="entry name" value="NPH3"/>
    <property type="match status" value="1"/>
</dbReference>
<dbReference type="Pfam" id="PF00651">
    <property type="entry name" value="BTB"/>
    <property type="match status" value="1"/>
</dbReference>
<dbReference type="PANTHER" id="PTHR32370">
    <property type="entry name" value="OS12G0117600 PROTEIN"/>
    <property type="match status" value="1"/>
</dbReference>
<gene>
    <name evidence="7" type="ORF">ILEXP_LOCUS12537</name>
    <name evidence="8" type="ORF">ILEXP_LOCUS23160</name>
</gene>
<keyword evidence="2" id="KW-0833">Ubl conjugation pathway</keyword>
<evidence type="ECO:0000313" key="8">
    <source>
        <dbReference type="EMBL" id="CAK9154807.1"/>
    </source>
</evidence>
<feature type="domain" description="BTB" evidence="5">
    <location>
        <begin position="7"/>
        <end position="71"/>
    </location>
</feature>
<protein>
    <recommendedName>
        <fullName evidence="10">Phototropic-responsive NPH3 family protein</fullName>
    </recommendedName>
</protein>
<comment type="pathway">
    <text evidence="1">Protein modification; protein ubiquitination.</text>
</comment>
<dbReference type="InterPro" id="IPR027356">
    <property type="entry name" value="NPH3_dom"/>
</dbReference>
<dbReference type="EMBL" id="CAUOFW020002584">
    <property type="protein sequence ID" value="CAK9154807.1"/>
    <property type="molecule type" value="Genomic_DNA"/>
</dbReference>
<evidence type="ECO:0000256" key="1">
    <source>
        <dbReference type="ARBA" id="ARBA00004906"/>
    </source>
</evidence>
<feature type="domain" description="NPH3" evidence="6">
    <location>
        <begin position="151"/>
        <end position="247"/>
    </location>
</feature>
<feature type="region of interest" description="Disordered" evidence="4">
    <location>
        <begin position="336"/>
        <end position="430"/>
    </location>
</feature>
<evidence type="ECO:0000256" key="4">
    <source>
        <dbReference type="SAM" id="MobiDB-lite"/>
    </source>
</evidence>
<evidence type="ECO:0000313" key="9">
    <source>
        <dbReference type="Proteomes" id="UP001642360"/>
    </source>
</evidence>
<feature type="compositionally biased region" description="Low complexity" evidence="4">
    <location>
        <begin position="388"/>
        <end position="398"/>
    </location>
</feature>
<evidence type="ECO:0000256" key="2">
    <source>
        <dbReference type="ARBA" id="ARBA00022786"/>
    </source>
</evidence>
<feature type="compositionally biased region" description="Basic and acidic residues" evidence="4">
    <location>
        <begin position="336"/>
        <end position="346"/>
    </location>
</feature>
<evidence type="ECO:0000259" key="5">
    <source>
        <dbReference type="PROSITE" id="PS50097"/>
    </source>
</evidence>
<dbReference type="EMBL" id="CAUOFW020001424">
    <property type="protein sequence ID" value="CAK9144765.1"/>
    <property type="molecule type" value="Genomic_DNA"/>
</dbReference>
<dbReference type="SMART" id="SM00225">
    <property type="entry name" value="BTB"/>
    <property type="match status" value="1"/>
</dbReference>
<evidence type="ECO:0000313" key="7">
    <source>
        <dbReference type="EMBL" id="CAK9144765.1"/>
    </source>
</evidence>
<dbReference type="InterPro" id="IPR000210">
    <property type="entry name" value="BTB/POZ_dom"/>
</dbReference>
<name>A0ABC8RMH3_9AQUA</name>
<dbReference type="InterPro" id="IPR043454">
    <property type="entry name" value="NPH3/RPT2-like"/>
</dbReference>
<comment type="similarity">
    <text evidence="3">Belongs to the NPH3 family.</text>
</comment>
<feature type="compositionally biased region" description="Basic and acidic residues" evidence="4">
    <location>
        <begin position="401"/>
        <end position="430"/>
    </location>
</feature>
<comment type="caution">
    <text evidence="7">The sequence shown here is derived from an EMBL/GenBank/DDBJ whole genome shotgun (WGS) entry which is preliminary data.</text>
</comment>